<evidence type="ECO:0000259" key="1">
    <source>
        <dbReference type="Pfam" id="PF14534"/>
    </source>
</evidence>
<proteinExistence type="predicted"/>
<dbReference type="Pfam" id="PF14534">
    <property type="entry name" value="DUF4440"/>
    <property type="match status" value="1"/>
</dbReference>
<accession>A0ABT0JSS4</accession>
<protein>
    <submittedName>
        <fullName evidence="2">Nuclear transport factor 2 family protein</fullName>
    </submittedName>
</protein>
<dbReference type="InterPro" id="IPR032710">
    <property type="entry name" value="NTF2-like_dom_sf"/>
</dbReference>
<dbReference type="SUPFAM" id="SSF54427">
    <property type="entry name" value="NTF2-like"/>
    <property type="match status" value="1"/>
</dbReference>
<comment type="caution">
    <text evidence="2">The sequence shown here is derived from an EMBL/GenBank/DDBJ whole genome shotgun (WGS) entry which is preliminary data.</text>
</comment>
<dbReference type="RefSeq" id="WP_248823250.1">
    <property type="nucleotide sequence ID" value="NZ_JALKFT010000002.1"/>
</dbReference>
<evidence type="ECO:0000313" key="2">
    <source>
        <dbReference type="EMBL" id="MCK9874616.1"/>
    </source>
</evidence>
<evidence type="ECO:0000313" key="3">
    <source>
        <dbReference type="Proteomes" id="UP001201873"/>
    </source>
</evidence>
<feature type="domain" description="DUF4440" evidence="1">
    <location>
        <begin position="15"/>
        <end position="118"/>
    </location>
</feature>
<gene>
    <name evidence="2" type="ORF">MXD59_02260</name>
</gene>
<organism evidence="2 3">
    <name type="scientific">Frankia umida</name>
    <dbReference type="NCBI Taxonomy" id="573489"/>
    <lineage>
        <taxon>Bacteria</taxon>
        <taxon>Bacillati</taxon>
        <taxon>Actinomycetota</taxon>
        <taxon>Actinomycetes</taxon>
        <taxon>Frankiales</taxon>
        <taxon>Frankiaceae</taxon>
        <taxon>Frankia</taxon>
    </lineage>
</organism>
<dbReference type="Proteomes" id="UP001201873">
    <property type="component" value="Unassembled WGS sequence"/>
</dbReference>
<reference evidence="2 3" key="1">
    <citation type="submission" date="2022-04" db="EMBL/GenBank/DDBJ databases">
        <title>Genome diversity in the genus Frankia.</title>
        <authorList>
            <person name="Carlos-Shanley C."/>
            <person name="Hahn D."/>
        </authorList>
    </citation>
    <scope>NUCLEOTIDE SEQUENCE [LARGE SCALE GENOMIC DNA]</scope>
    <source>
        <strain evidence="2 3">Ag45/Mut15</strain>
    </source>
</reference>
<dbReference type="EMBL" id="JALKFT010000002">
    <property type="protein sequence ID" value="MCK9874616.1"/>
    <property type="molecule type" value="Genomic_DNA"/>
</dbReference>
<keyword evidence="3" id="KW-1185">Reference proteome</keyword>
<name>A0ABT0JSS4_9ACTN</name>
<dbReference type="Gene3D" id="3.10.450.50">
    <property type="match status" value="1"/>
</dbReference>
<sequence length="137" mass="14478">MTMAQSADLAGLGRAEDQFQSVVAANDSAGLADVLHDDLVARGHDGLLHGRAEDVAGYASGAFAVTSYVELRRHCLLHGATGVTFVRAAITARISGEPVSVVMDYTRTWVHDSGRWQIIAAHLCPAPEQPRAAAADQ</sequence>
<dbReference type="InterPro" id="IPR027843">
    <property type="entry name" value="DUF4440"/>
</dbReference>